<evidence type="ECO:0000313" key="1">
    <source>
        <dbReference type="EMBL" id="VVU99343.1"/>
    </source>
</evidence>
<dbReference type="EMBL" id="CABVMM010000002">
    <property type="protein sequence ID" value="VVU99343.1"/>
    <property type="molecule type" value="Genomic_DNA"/>
</dbReference>
<keyword evidence="2" id="KW-1185">Reference proteome</keyword>
<gene>
    <name evidence="1" type="ORF">FVB9532_00595</name>
</gene>
<name>A0AC61Y4C4_9FLAO</name>
<sequence>MMPSTTKTFRSDPSSTKMQKELAHLICTMHSCWSKLLVEKELGNYAPSIWQVKLAAEAITINAANKTFAFKNAEFSFDVHLEEPHTSSMHALTAIPVSGKGTYTLDEKNQALKILDMVFTHY</sequence>
<proteinExistence type="predicted"/>
<protein>
    <submittedName>
        <fullName evidence="1">Uncharacterized protein</fullName>
    </submittedName>
</protein>
<dbReference type="Proteomes" id="UP000356253">
    <property type="component" value="Unassembled WGS sequence"/>
</dbReference>
<organism evidence="1 2">
    <name type="scientific">Mesonia oceanica</name>
    <dbReference type="NCBI Taxonomy" id="2687242"/>
    <lineage>
        <taxon>Bacteria</taxon>
        <taxon>Pseudomonadati</taxon>
        <taxon>Bacteroidota</taxon>
        <taxon>Flavobacteriia</taxon>
        <taxon>Flavobacteriales</taxon>
        <taxon>Flavobacteriaceae</taxon>
        <taxon>Mesonia</taxon>
    </lineage>
</organism>
<comment type="caution">
    <text evidence="1">The sequence shown here is derived from an EMBL/GenBank/DDBJ whole genome shotgun (WGS) entry which is preliminary data.</text>
</comment>
<evidence type="ECO:0000313" key="2">
    <source>
        <dbReference type="Proteomes" id="UP000356253"/>
    </source>
</evidence>
<accession>A0AC61Y4C4</accession>
<reference evidence="1" key="1">
    <citation type="submission" date="2019-09" db="EMBL/GenBank/DDBJ databases">
        <authorList>
            <person name="Rodrigo-Torres L."/>
            <person name="Arahal R. D."/>
            <person name="Lucena T."/>
        </authorList>
    </citation>
    <scope>NUCLEOTIDE SEQUENCE</scope>
    <source>
        <strain evidence="1">ISS653</strain>
    </source>
</reference>